<sequence>MIKFIRCIKSTIKRGNEGQDKVGACSRQQRQLHITDLPPEVLALIFEHCFYDFLARQVRLVCRRFRNDATLVLNCGFLTLGPKIDRAMVDAVSRFEESRTLEELLVTTRPFRSATVEDLPRIGQGRTNEQVLMDQHYIALMMMKWRYRVLRSVTWRHIYSPYSGSRHLACFYAGSLLDDFLRFLRVARHWPTKLGLAMLNPDLENEVFKLSVRCLIFIYHFEKGTEKFKRDYSISGEMLINLCHGLTTKHVRMTTHEQAVTVNGTECHIEAYYRMPFTWFNCLPSSHAQPNQWSEEPRSIYLRMRQLIDGRDHFFLEKVHHEKELLIRKGEYMLILRYIVPSLYNAFHQNYGYLFFYGRMDRSAFDWNLHEERSATVQLFDYFNLDFFTSHNKTDTSDGVVNVRESSNMDLNTDIELRSPLRLAPIKFSDNSLSYIWTSDVIVSGYREIHSESWN</sequence>
<name>A0A067QTW5_ZOONE</name>
<dbReference type="EMBL" id="KK852944">
    <property type="protein sequence ID" value="KDR13480.1"/>
    <property type="molecule type" value="Genomic_DNA"/>
</dbReference>
<organism evidence="1 2">
    <name type="scientific">Zootermopsis nevadensis</name>
    <name type="common">Dampwood termite</name>
    <dbReference type="NCBI Taxonomy" id="136037"/>
    <lineage>
        <taxon>Eukaryota</taxon>
        <taxon>Metazoa</taxon>
        <taxon>Ecdysozoa</taxon>
        <taxon>Arthropoda</taxon>
        <taxon>Hexapoda</taxon>
        <taxon>Insecta</taxon>
        <taxon>Pterygota</taxon>
        <taxon>Neoptera</taxon>
        <taxon>Polyneoptera</taxon>
        <taxon>Dictyoptera</taxon>
        <taxon>Blattodea</taxon>
        <taxon>Blattoidea</taxon>
        <taxon>Termitoidae</taxon>
        <taxon>Termopsidae</taxon>
        <taxon>Zootermopsis</taxon>
    </lineage>
</organism>
<reference evidence="1 2" key="1">
    <citation type="journal article" date="2014" name="Nat. Commun.">
        <title>Molecular traces of alternative social organization in a termite genome.</title>
        <authorList>
            <person name="Terrapon N."/>
            <person name="Li C."/>
            <person name="Robertson H.M."/>
            <person name="Ji L."/>
            <person name="Meng X."/>
            <person name="Booth W."/>
            <person name="Chen Z."/>
            <person name="Childers C.P."/>
            <person name="Glastad K.M."/>
            <person name="Gokhale K."/>
            <person name="Gowin J."/>
            <person name="Gronenberg W."/>
            <person name="Hermansen R.A."/>
            <person name="Hu H."/>
            <person name="Hunt B.G."/>
            <person name="Huylmans A.K."/>
            <person name="Khalil S.M."/>
            <person name="Mitchell R.D."/>
            <person name="Munoz-Torres M.C."/>
            <person name="Mustard J.A."/>
            <person name="Pan H."/>
            <person name="Reese J.T."/>
            <person name="Scharf M.E."/>
            <person name="Sun F."/>
            <person name="Vogel H."/>
            <person name="Xiao J."/>
            <person name="Yang W."/>
            <person name="Yang Z."/>
            <person name="Yang Z."/>
            <person name="Zhou J."/>
            <person name="Zhu J."/>
            <person name="Brent C.S."/>
            <person name="Elsik C.G."/>
            <person name="Goodisman M.A."/>
            <person name="Liberles D.A."/>
            <person name="Roe R.M."/>
            <person name="Vargo E.L."/>
            <person name="Vilcinskas A."/>
            <person name="Wang J."/>
            <person name="Bornberg-Bauer E."/>
            <person name="Korb J."/>
            <person name="Zhang G."/>
            <person name="Liebig J."/>
        </authorList>
    </citation>
    <scope>NUCLEOTIDE SEQUENCE [LARGE SCALE GENOMIC DNA]</scope>
    <source>
        <tissue evidence="1">Whole organism</tissue>
    </source>
</reference>
<evidence type="ECO:0000313" key="2">
    <source>
        <dbReference type="Proteomes" id="UP000027135"/>
    </source>
</evidence>
<proteinExistence type="predicted"/>
<dbReference type="InterPro" id="IPR036047">
    <property type="entry name" value="F-box-like_dom_sf"/>
</dbReference>
<dbReference type="Gene3D" id="1.20.1280.50">
    <property type="match status" value="1"/>
</dbReference>
<dbReference type="Proteomes" id="UP000027135">
    <property type="component" value="Unassembled WGS sequence"/>
</dbReference>
<keyword evidence="2" id="KW-1185">Reference proteome</keyword>
<evidence type="ECO:0000313" key="1">
    <source>
        <dbReference type="EMBL" id="KDR13480.1"/>
    </source>
</evidence>
<dbReference type="eggNOG" id="ENOG502S6T2">
    <property type="taxonomic scope" value="Eukaryota"/>
</dbReference>
<dbReference type="OrthoDB" id="6077919at2759"/>
<dbReference type="AlphaFoldDB" id="A0A067QTW5"/>
<accession>A0A067QTW5</accession>
<gene>
    <name evidence="1" type="ORF">L798_12246</name>
</gene>
<protein>
    <submittedName>
        <fullName evidence="1">Uncharacterized protein</fullName>
    </submittedName>
</protein>
<dbReference type="SUPFAM" id="SSF81383">
    <property type="entry name" value="F-box domain"/>
    <property type="match status" value="1"/>
</dbReference>
<dbReference type="InParanoid" id="A0A067QTW5"/>